<keyword evidence="2" id="KW-0548">Nucleotidyltransferase</keyword>
<reference evidence="2" key="1">
    <citation type="submission" date="2010-09" db="EMBL/GenBank/DDBJ databases">
        <title>Evidence of multiple events of horizontal transmission of mobile genetic elements between Bombyx and Maculinea.</title>
        <authorList>
            <person name="Novikova O.S."/>
            <person name="Sormacheva I.D."/>
            <person name="Smyshlyaev G.A."/>
            <person name="Mayorov V.I."/>
            <person name="Blinov A.G."/>
        </authorList>
    </citation>
    <scope>NUCLEOTIDE SEQUENCE</scope>
    <source>
        <strain evidence="2">AgrCing.37_40</strain>
    </source>
</reference>
<dbReference type="PANTHER" id="PTHR47510:SF3">
    <property type="entry name" value="ENDO_EXONUCLEASE_PHOSPHATASE DOMAIN-CONTAINING PROTEIN"/>
    <property type="match status" value="1"/>
</dbReference>
<name>F2WZI0_AGRCI</name>
<sequence>IPSFFIRQCAKQLYIPLTLIFNRSIQTGVFPTDWKKAKITPVFKNGSKTDIKNYRPISLLSFFSKVFECVIYPHLYNHVSHQLTSSQHGFIRKRSTNTNLIDYVETLYEYMDRQIQVDVIYTDISKAFDKVNHDLLILKLSEFGLGEQMLCWFDSYLKNRNSYVVVNNSESSYFTAKS</sequence>
<evidence type="ECO:0000259" key="1">
    <source>
        <dbReference type="PROSITE" id="PS50878"/>
    </source>
</evidence>
<dbReference type="Pfam" id="PF00078">
    <property type="entry name" value="RVT_1"/>
    <property type="match status" value="1"/>
</dbReference>
<dbReference type="PANTHER" id="PTHR47510">
    <property type="entry name" value="REVERSE TRANSCRIPTASE DOMAIN-CONTAINING PROTEIN"/>
    <property type="match status" value="1"/>
</dbReference>
<protein>
    <submittedName>
        <fullName evidence="2">Reverse transcriptase</fullName>
    </submittedName>
</protein>
<dbReference type="CDD" id="cd01650">
    <property type="entry name" value="RT_nLTR_like"/>
    <property type="match status" value="1"/>
</dbReference>
<evidence type="ECO:0000313" key="2">
    <source>
        <dbReference type="EMBL" id="ADZ95805.1"/>
    </source>
</evidence>
<organism evidence="2">
    <name type="scientific">Agrius cingulata</name>
    <name type="common">Pink-spotted hawk moth</name>
    <name type="synonym">Sphinx cingulata</name>
    <dbReference type="NCBI Taxonomy" id="40104"/>
    <lineage>
        <taxon>Eukaryota</taxon>
        <taxon>Metazoa</taxon>
        <taxon>Ecdysozoa</taxon>
        <taxon>Arthropoda</taxon>
        <taxon>Hexapoda</taxon>
        <taxon>Insecta</taxon>
        <taxon>Pterygota</taxon>
        <taxon>Neoptera</taxon>
        <taxon>Endopterygota</taxon>
        <taxon>Lepidoptera</taxon>
        <taxon>Glossata</taxon>
        <taxon>Ditrysia</taxon>
        <taxon>Bombycoidea</taxon>
        <taxon>Sphingidae</taxon>
        <taxon>Sphinginae</taxon>
        <taxon>Acherontiini</taxon>
        <taxon>Agrius</taxon>
    </lineage>
</organism>
<feature type="non-terminal residue" evidence="2">
    <location>
        <position position="178"/>
    </location>
</feature>
<reference evidence="2" key="2">
    <citation type="journal article" date="2012" name="Mol. Biol. Evol.">
        <title>Vertical Evolution and Horizontal Transfer of CR1 Non-LTR Retrotransposons and Tc1/mariner DNA Transposons in Lepidoptera Species.</title>
        <authorList>
            <person name="Sormacheva I."/>
            <person name="Smyshlyaev G."/>
            <person name="Mayorov V."/>
            <person name="Blinov A."/>
            <person name="Novikov A."/>
            <person name="Novikova O."/>
        </authorList>
    </citation>
    <scope>NUCLEOTIDE SEQUENCE</scope>
    <source>
        <strain evidence="2">AgrCing.37_40</strain>
    </source>
</reference>
<dbReference type="InterPro" id="IPR043502">
    <property type="entry name" value="DNA/RNA_pol_sf"/>
</dbReference>
<dbReference type="PROSITE" id="PS50878">
    <property type="entry name" value="RT_POL"/>
    <property type="match status" value="1"/>
</dbReference>
<accession>F2WZI0</accession>
<keyword evidence="2" id="KW-0808">Transferase</keyword>
<proteinExistence type="predicted"/>
<feature type="non-terminal residue" evidence="2">
    <location>
        <position position="1"/>
    </location>
</feature>
<dbReference type="SUPFAM" id="SSF56672">
    <property type="entry name" value="DNA/RNA polymerases"/>
    <property type="match status" value="1"/>
</dbReference>
<feature type="domain" description="Reverse transcriptase" evidence="1">
    <location>
        <begin position="23"/>
        <end position="178"/>
    </location>
</feature>
<dbReference type="InterPro" id="IPR000477">
    <property type="entry name" value="RT_dom"/>
</dbReference>
<keyword evidence="2" id="KW-0695">RNA-directed DNA polymerase</keyword>
<dbReference type="EMBL" id="HQ284268">
    <property type="protein sequence ID" value="ADZ95805.1"/>
    <property type="molecule type" value="Genomic_DNA"/>
</dbReference>
<dbReference type="GO" id="GO:0003964">
    <property type="term" value="F:RNA-directed DNA polymerase activity"/>
    <property type="evidence" value="ECO:0007669"/>
    <property type="project" value="UniProtKB-KW"/>
</dbReference>
<dbReference type="AlphaFoldDB" id="F2WZI0"/>